<evidence type="ECO:0000259" key="7">
    <source>
        <dbReference type="Pfam" id="PF08544"/>
    </source>
</evidence>
<evidence type="ECO:0000313" key="9">
    <source>
        <dbReference type="Proteomes" id="UP000324194"/>
    </source>
</evidence>
<dbReference type="InterPro" id="IPR020568">
    <property type="entry name" value="Ribosomal_Su5_D2-typ_SF"/>
</dbReference>
<feature type="domain" description="GHMP kinase N-terminal" evidence="6">
    <location>
        <begin position="74"/>
        <end position="157"/>
    </location>
</feature>
<dbReference type="EMBL" id="LR699119">
    <property type="protein sequence ID" value="VVC76470.1"/>
    <property type="molecule type" value="Genomic_DNA"/>
</dbReference>
<dbReference type="Pfam" id="PF00288">
    <property type="entry name" value="GHMP_kinases_N"/>
    <property type="match status" value="1"/>
</dbReference>
<dbReference type="SUPFAM" id="SSF55060">
    <property type="entry name" value="GHMP Kinase, C-terminal domain"/>
    <property type="match status" value="1"/>
</dbReference>
<evidence type="ECO:0000256" key="5">
    <source>
        <dbReference type="ARBA" id="ARBA00038121"/>
    </source>
</evidence>
<sequence>MIISRTPYRISFFGGGTDYHTWYQKHGSAVLSTTINHYCYLHCRNLAPFFKHKSRIVWSKIEEVARHADIQHPAVNAVLEYLQFNQGIEVNHQGDLPARSGLGSSSAFTVGLLHAVYGLRGMMSSKRELACEAIHIERDILKENVGVQDQIATAYGGLNKILVHPSGDFEVTPLILPYGRAQELQDHLLLFFTGVSRTASDIAADKIKSIPNKSDELHAMRQMVDDAEKILCDGGDINRFGELLHEAWMLKRQLSSKIAPAYVDEIYAKARAAGAVGGKLLGAGGGGFMLFFVDPERKLDVCDALEELLLVPFEFESSGSQIIFYDDSHYSQMAMTRRDYRHLRNQDLEDEVPLTRERLTRLLAVE</sequence>
<dbReference type="KEGG" id="asip:AQUSIP_17830"/>
<dbReference type="Proteomes" id="UP000324194">
    <property type="component" value="Chromosome 1"/>
</dbReference>
<feature type="domain" description="GHMP kinase C-terminal" evidence="7">
    <location>
        <begin position="235"/>
        <end position="306"/>
    </location>
</feature>
<dbReference type="PANTHER" id="PTHR32463">
    <property type="entry name" value="L-FUCOSE KINASE"/>
    <property type="match status" value="1"/>
</dbReference>
<dbReference type="PRINTS" id="PR00960">
    <property type="entry name" value="LMBPPROTEIN"/>
</dbReference>
<dbReference type="RefSeq" id="WP_148339786.1">
    <property type="nucleotide sequence ID" value="NZ_LR699119.1"/>
</dbReference>
<gene>
    <name evidence="8" type="primary">hddA</name>
    <name evidence="8" type="ORF">AQUSIP_17830</name>
</gene>
<keyword evidence="3 8" id="KW-0418">Kinase</keyword>
<dbReference type="PIRSF" id="PIRSF036406">
    <property type="entry name" value="Hept_kin"/>
    <property type="match status" value="1"/>
</dbReference>
<evidence type="ECO:0000256" key="1">
    <source>
        <dbReference type="ARBA" id="ARBA00022679"/>
    </source>
</evidence>
<keyword evidence="9" id="KW-1185">Reference proteome</keyword>
<comment type="similarity">
    <text evidence="5">Belongs to the GHMP kinase family.</text>
</comment>
<keyword evidence="1" id="KW-0808">Transferase</keyword>
<dbReference type="AlphaFoldDB" id="A0A5E4PHG6"/>
<evidence type="ECO:0000256" key="3">
    <source>
        <dbReference type="ARBA" id="ARBA00022777"/>
    </source>
</evidence>
<dbReference type="Pfam" id="PF08544">
    <property type="entry name" value="GHMP_kinases_C"/>
    <property type="match status" value="1"/>
</dbReference>
<dbReference type="InterPro" id="IPR014606">
    <property type="entry name" value="Heptose_7-P_kinase"/>
</dbReference>
<evidence type="ECO:0000256" key="4">
    <source>
        <dbReference type="ARBA" id="ARBA00022840"/>
    </source>
</evidence>
<reference evidence="8 9" key="1">
    <citation type="submission" date="2019-08" db="EMBL/GenBank/DDBJ databases">
        <authorList>
            <person name="Guy L."/>
        </authorList>
    </citation>
    <scope>NUCLEOTIDE SEQUENCE [LARGE SCALE GENOMIC DNA]</scope>
    <source>
        <strain evidence="8 9">SGT-108</strain>
    </source>
</reference>
<dbReference type="InterPro" id="IPR052203">
    <property type="entry name" value="GHMP_Kinase-Related"/>
</dbReference>
<dbReference type="Gene3D" id="3.30.230.120">
    <property type="match status" value="1"/>
</dbReference>
<organism evidence="8 9">
    <name type="scientific">Aquicella siphonis</name>
    <dbReference type="NCBI Taxonomy" id="254247"/>
    <lineage>
        <taxon>Bacteria</taxon>
        <taxon>Pseudomonadati</taxon>
        <taxon>Pseudomonadota</taxon>
        <taxon>Gammaproteobacteria</taxon>
        <taxon>Legionellales</taxon>
        <taxon>Coxiellaceae</taxon>
        <taxon>Aquicella</taxon>
    </lineage>
</organism>
<dbReference type="InterPro" id="IPR006204">
    <property type="entry name" value="GHMP_kinase_N_dom"/>
</dbReference>
<keyword evidence="4" id="KW-0067">ATP-binding</keyword>
<keyword evidence="2" id="KW-0547">Nucleotide-binding</keyword>
<dbReference type="OrthoDB" id="9812992at2"/>
<dbReference type="InterPro" id="IPR001174">
    <property type="entry name" value="HddA/FKP"/>
</dbReference>
<proteinExistence type="inferred from homology"/>
<evidence type="ECO:0000313" key="8">
    <source>
        <dbReference type="EMBL" id="VVC76470.1"/>
    </source>
</evidence>
<protein>
    <submittedName>
        <fullName evidence="8">D-glycero-alpha-D-manno-heptose 7-phosphate kinase</fullName>
    </submittedName>
</protein>
<accession>A0A5E4PHG6</accession>
<name>A0A5E4PHG6_9COXI</name>
<evidence type="ECO:0000256" key="2">
    <source>
        <dbReference type="ARBA" id="ARBA00022741"/>
    </source>
</evidence>
<dbReference type="PANTHER" id="PTHR32463:SF0">
    <property type="entry name" value="L-FUCOSE KINASE"/>
    <property type="match status" value="1"/>
</dbReference>
<dbReference type="InterPro" id="IPR013750">
    <property type="entry name" value="GHMP_kinase_C_dom"/>
</dbReference>
<dbReference type="SUPFAM" id="SSF54211">
    <property type="entry name" value="Ribosomal protein S5 domain 2-like"/>
    <property type="match status" value="1"/>
</dbReference>
<dbReference type="InterPro" id="IPR036554">
    <property type="entry name" value="GHMP_kinase_C_sf"/>
</dbReference>
<dbReference type="GO" id="GO:0005524">
    <property type="term" value="F:ATP binding"/>
    <property type="evidence" value="ECO:0007669"/>
    <property type="project" value="UniProtKB-KW"/>
</dbReference>
<evidence type="ECO:0000259" key="6">
    <source>
        <dbReference type="Pfam" id="PF00288"/>
    </source>
</evidence>
<dbReference type="GO" id="GO:0050201">
    <property type="term" value="F:fucokinase activity"/>
    <property type="evidence" value="ECO:0007669"/>
    <property type="project" value="TreeGrafter"/>
</dbReference>
<dbReference type="GO" id="GO:0042352">
    <property type="term" value="P:GDP-L-fucose salvage"/>
    <property type="evidence" value="ECO:0007669"/>
    <property type="project" value="TreeGrafter"/>
</dbReference>